<dbReference type="InterPro" id="IPR002938">
    <property type="entry name" value="FAD-bd"/>
</dbReference>
<evidence type="ECO:0000256" key="1">
    <source>
        <dbReference type="ARBA" id="ARBA00023002"/>
    </source>
</evidence>
<organism evidence="4 5">
    <name type="scientific">Aureliella helgolandensis</name>
    <dbReference type="NCBI Taxonomy" id="2527968"/>
    <lineage>
        <taxon>Bacteria</taxon>
        <taxon>Pseudomonadati</taxon>
        <taxon>Planctomycetota</taxon>
        <taxon>Planctomycetia</taxon>
        <taxon>Pirellulales</taxon>
        <taxon>Pirellulaceae</taxon>
        <taxon>Aureliella</taxon>
    </lineage>
</organism>
<evidence type="ECO:0000259" key="3">
    <source>
        <dbReference type="Pfam" id="PF01494"/>
    </source>
</evidence>
<dbReference type="InterPro" id="IPR050493">
    <property type="entry name" value="FAD-dep_Monooxygenase_BioMet"/>
</dbReference>
<dbReference type="Pfam" id="PF01494">
    <property type="entry name" value="FAD_binding_3"/>
    <property type="match status" value="1"/>
</dbReference>
<dbReference type="Gene3D" id="3.50.50.60">
    <property type="entry name" value="FAD/NAD(P)-binding domain"/>
    <property type="match status" value="1"/>
</dbReference>
<keyword evidence="1 4" id="KW-0560">Oxidoreductase</keyword>
<evidence type="ECO:0000313" key="5">
    <source>
        <dbReference type="Proteomes" id="UP000318017"/>
    </source>
</evidence>
<proteinExistence type="predicted"/>
<sequence>MDVAILGGGIAGLATAISLAEIGMTVNIFERRKSVHNLGAGIVCWPNASFVLSELGILEELQDVAGPVTAMRRISQDGLELGSLDIQQLNASMNFPSLAVLRVDLMQILLRRVQESGIPIYYQSEAINIVKDNEHAHRVVFSNRPSIRPDIIIGADGRMNSIARKFVVGNNQPVFQGFLNWIGVYQSAANMFEPMEIEDYWGVGSRFGIVPVSNSLAYWAGGVASTVDRRGETADPIAHLQASFQNWPAAVQTVITHASDANTKRLPLYDHDPLLKWHKGNVLLIGDAAHAALPTSGQGAAQALEDAWCLARELAAAPSNPEAALTTFTNKRREKTTGIIMSGRALAGGLFSRNVDACAARDKKALQTDYAAMATGMATSWSSGLPIGV</sequence>
<dbReference type="GO" id="GO:0102099">
    <property type="term" value="F:FAD-dependent urate hydroxylase activity"/>
    <property type="evidence" value="ECO:0007669"/>
    <property type="project" value="UniProtKB-EC"/>
</dbReference>
<evidence type="ECO:0000313" key="4">
    <source>
        <dbReference type="EMBL" id="QDV27583.1"/>
    </source>
</evidence>
<accession>A0A518GG72</accession>
<name>A0A518GG72_9BACT</name>
<dbReference type="PRINTS" id="PR00420">
    <property type="entry name" value="RNGMNOXGNASE"/>
</dbReference>
<dbReference type="GO" id="GO:0071949">
    <property type="term" value="F:FAD binding"/>
    <property type="evidence" value="ECO:0007669"/>
    <property type="project" value="InterPro"/>
</dbReference>
<dbReference type="Proteomes" id="UP000318017">
    <property type="component" value="Chromosome"/>
</dbReference>
<dbReference type="SUPFAM" id="SSF51905">
    <property type="entry name" value="FAD/NAD(P)-binding domain"/>
    <property type="match status" value="1"/>
</dbReference>
<dbReference type="KEGG" id="ahel:Q31a_59750"/>
<protein>
    <submittedName>
        <fullName evidence="4">FAD-dependent urate hydroxylase</fullName>
        <ecNumber evidence="4">1.14.13.113</ecNumber>
    </submittedName>
</protein>
<dbReference type="EMBL" id="CP036298">
    <property type="protein sequence ID" value="QDV27583.1"/>
    <property type="molecule type" value="Genomic_DNA"/>
</dbReference>
<dbReference type="RefSeq" id="WP_145085187.1">
    <property type="nucleotide sequence ID" value="NZ_CP036298.1"/>
</dbReference>
<dbReference type="InterPro" id="IPR036188">
    <property type="entry name" value="FAD/NAD-bd_sf"/>
</dbReference>
<dbReference type="PANTHER" id="PTHR13789">
    <property type="entry name" value="MONOOXYGENASE"/>
    <property type="match status" value="1"/>
</dbReference>
<gene>
    <name evidence="4" type="primary">hpxO_2</name>
    <name evidence="4" type="ORF">Q31a_59750</name>
</gene>
<dbReference type="OrthoDB" id="9766816at2"/>
<dbReference type="EC" id="1.14.13.113" evidence="4"/>
<reference evidence="4 5" key="1">
    <citation type="submission" date="2019-02" db="EMBL/GenBank/DDBJ databases">
        <title>Deep-cultivation of Planctomycetes and their phenomic and genomic characterization uncovers novel biology.</title>
        <authorList>
            <person name="Wiegand S."/>
            <person name="Jogler M."/>
            <person name="Boedeker C."/>
            <person name="Pinto D."/>
            <person name="Vollmers J."/>
            <person name="Rivas-Marin E."/>
            <person name="Kohn T."/>
            <person name="Peeters S.H."/>
            <person name="Heuer A."/>
            <person name="Rast P."/>
            <person name="Oberbeckmann S."/>
            <person name="Bunk B."/>
            <person name="Jeske O."/>
            <person name="Meyerdierks A."/>
            <person name="Storesund J.E."/>
            <person name="Kallscheuer N."/>
            <person name="Luecker S."/>
            <person name="Lage O.M."/>
            <person name="Pohl T."/>
            <person name="Merkel B.J."/>
            <person name="Hornburger P."/>
            <person name="Mueller R.-W."/>
            <person name="Bruemmer F."/>
            <person name="Labrenz M."/>
            <person name="Spormann A.M."/>
            <person name="Op den Camp H."/>
            <person name="Overmann J."/>
            <person name="Amann R."/>
            <person name="Jetten M.S.M."/>
            <person name="Mascher T."/>
            <person name="Medema M.H."/>
            <person name="Devos D.P."/>
            <person name="Kaster A.-K."/>
            <person name="Ovreas L."/>
            <person name="Rohde M."/>
            <person name="Galperin M.Y."/>
            <person name="Jogler C."/>
        </authorList>
    </citation>
    <scope>NUCLEOTIDE SEQUENCE [LARGE SCALE GENOMIC DNA]</scope>
    <source>
        <strain evidence="4 5">Q31a</strain>
    </source>
</reference>
<keyword evidence="5" id="KW-1185">Reference proteome</keyword>
<dbReference type="AlphaFoldDB" id="A0A518GG72"/>
<keyword evidence="2" id="KW-0503">Monooxygenase</keyword>
<evidence type="ECO:0000256" key="2">
    <source>
        <dbReference type="ARBA" id="ARBA00023033"/>
    </source>
</evidence>
<dbReference type="PANTHER" id="PTHR13789:SF309">
    <property type="entry name" value="PUTATIVE (AFU_ORTHOLOGUE AFUA_6G14510)-RELATED"/>
    <property type="match status" value="1"/>
</dbReference>
<feature type="domain" description="FAD-binding" evidence="3">
    <location>
        <begin position="2"/>
        <end position="336"/>
    </location>
</feature>